<dbReference type="GO" id="GO:0051539">
    <property type="term" value="F:4 iron, 4 sulfur cluster binding"/>
    <property type="evidence" value="ECO:0007669"/>
    <property type="project" value="UniProtKB-UniRule"/>
</dbReference>
<dbReference type="GO" id="GO:0046872">
    <property type="term" value="F:metal ion binding"/>
    <property type="evidence" value="ECO:0007669"/>
    <property type="project" value="UniProtKB-UniRule"/>
</dbReference>
<accession>A0A553V390</accession>
<dbReference type="GO" id="GO:0005737">
    <property type="term" value="C:cytoplasm"/>
    <property type="evidence" value="ECO:0007669"/>
    <property type="project" value="UniProtKB-SubCell"/>
</dbReference>
<dbReference type="InterPro" id="IPR034505">
    <property type="entry name" value="Coproporphyrinogen-III_oxidase"/>
</dbReference>
<keyword evidence="2" id="KW-0963">Cytoplasm</keyword>
<dbReference type="RefSeq" id="WP_143928318.1">
    <property type="nucleotide sequence ID" value="NZ_VKGC01000001.1"/>
</dbReference>
<evidence type="ECO:0000256" key="2">
    <source>
        <dbReference type="RuleBase" id="RU364116"/>
    </source>
</evidence>
<keyword evidence="2" id="KW-0004">4Fe-4S</keyword>
<dbReference type="EMBL" id="VKGC01000001">
    <property type="protein sequence ID" value="TSA86925.1"/>
    <property type="molecule type" value="Genomic_DNA"/>
</dbReference>
<dbReference type="InterPro" id="IPR023404">
    <property type="entry name" value="rSAM_horseshoe"/>
</dbReference>
<proteinExistence type="inferred from homology"/>
<dbReference type="CDD" id="cd01335">
    <property type="entry name" value="Radical_SAM"/>
    <property type="match status" value="1"/>
</dbReference>
<keyword evidence="5" id="KW-1185">Reference proteome</keyword>
<dbReference type="Proteomes" id="UP000319322">
    <property type="component" value="Unassembled WGS sequence"/>
</dbReference>
<dbReference type="SFLD" id="SFLDF00562">
    <property type="entry name" value="HemN-like__clustered_with_heat"/>
    <property type="match status" value="1"/>
</dbReference>
<reference evidence="4 5" key="3">
    <citation type="submission" date="2019-07" db="EMBL/GenBank/DDBJ databases">
        <authorList>
            <person name="Papic B."/>
        </authorList>
    </citation>
    <scope>NUCLEOTIDE SEQUENCE [LARGE SCALE GENOMIC DNA]</scope>
    <source>
        <strain evidence="4 5">L8b</strain>
    </source>
</reference>
<comment type="caution">
    <text evidence="4">The sequence shown here is derived from an EMBL/GenBank/DDBJ whole genome shotgun (WGS) entry which is preliminary data.</text>
</comment>
<protein>
    <recommendedName>
        <fullName evidence="2">Heme chaperone HemW</fullName>
    </recommendedName>
</protein>
<dbReference type="AlphaFoldDB" id="A0A553V390"/>
<evidence type="ECO:0000313" key="5">
    <source>
        <dbReference type="Proteomes" id="UP000319322"/>
    </source>
</evidence>
<feature type="domain" description="Radical SAM core" evidence="3">
    <location>
        <begin position="1"/>
        <end position="227"/>
    </location>
</feature>
<dbReference type="GO" id="GO:0004109">
    <property type="term" value="F:coproporphyrinogen oxidase activity"/>
    <property type="evidence" value="ECO:0007669"/>
    <property type="project" value="InterPro"/>
</dbReference>
<gene>
    <name evidence="4" type="ORF">FNE76_00155</name>
</gene>
<dbReference type="PROSITE" id="PS51918">
    <property type="entry name" value="RADICAL_SAM"/>
    <property type="match status" value="1"/>
</dbReference>
<keyword evidence="2" id="KW-0143">Chaperone</keyword>
<comment type="subcellular location">
    <subcellularLocation>
        <location evidence="2">Cytoplasm</location>
    </subcellularLocation>
</comment>
<comment type="function">
    <text evidence="2">Probably acts as a heme chaperone, transferring heme to an unknown acceptor. Binds one molecule of heme per monomer, possibly covalently. Binds 1 [4Fe-4S] cluster. The cluster is coordinated with 3 cysteines and an exchangeable S-adenosyl-L-methionine.</text>
</comment>
<dbReference type="NCBIfam" id="TIGR00539">
    <property type="entry name" value="hemN_rel"/>
    <property type="match status" value="1"/>
</dbReference>
<keyword evidence="2" id="KW-0949">S-adenosyl-L-methionine</keyword>
<dbReference type="InterPro" id="IPR004559">
    <property type="entry name" value="HemW-like"/>
</dbReference>
<dbReference type="InterPro" id="IPR007197">
    <property type="entry name" value="rSAM"/>
</dbReference>
<keyword evidence="2" id="KW-0408">Iron</keyword>
<keyword evidence="2" id="KW-0479">Metal-binding</keyword>
<dbReference type="SFLD" id="SFLDG01065">
    <property type="entry name" value="anaerobic_coproporphyrinogen-I"/>
    <property type="match status" value="1"/>
</dbReference>
<reference evidence="4 5" key="2">
    <citation type="submission" date="2019-07" db="EMBL/GenBank/DDBJ databases">
        <title>Helicobacter labacensis sp. nov., Helicobacter mehlei sp. nov. and Helicobacter vulpis sp. nov., isolated from gastric mucosa of red fox (Vulpis vulpis).</title>
        <authorList>
            <person name="Kusar D."/>
            <person name="Gruntar I."/>
            <person name="Pate M."/>
            <person name="Zajc U."/>
            <person name="Ocepek M."/>
        </authorList>
    </citation>
    <scope>NUCLEOTIDE SEQUENCE [LARGE SCALE GENOMIC DNA]</scope>
    <source>
        <strain evidence="4 5">L8b</strain>
    </source>
</reference>
<dbReference type="PANTHER" id="PTHR13932:SF5">
    <property type="entry name" value="RADICAL S-ADENOSYL METHIONINE DOMAIN-CONTAINING PROTEIN 1, MITOCHONDRIAL"/>
    <property type="match status" value="1"/>
</dbReference>
<dbReference type="Pfam" id="PF04055">
    <property type="entry name" value="Radical_SAM"/>
    <property type="match status" value="1"/>
</dbReference>
<evidence type="ECO:0000259" key="3">
    <source>
        <dbReference type="PROSITE" id="PS51918"/>
    </source>
</evidence>
<dbReference type="InterPro" id="IPR006638">
    <property type="entry name" value="Elp3/MiaA/NifB-like_rSAM"/>
</dbReference>
<sequence>MLKSGVSSLYIHIPFCTSKCGYCAFNSFSGLEDLKDDYVCALIQDIQESLEGTPTLQTIFVGGGTPNTLEVKHYEVIFKTITTYAHLDPDIEITLEANPDLLDRAWCGGLKELGATRLSIGVQSFFKDKLEFLQRTHNDQEIRQALDTAYKSGFENLSIDLIYNTPLDTKERLMQEIQQASKLPINHLSAYSLTLEENTKLSKSVRSQDLFQFDGFLKTQLETYGFRHYEVSNYTKNYPCRHNLAYWRGLEYLGCGAGSVGRIHNQRFFKSKDIKAYMAKPSGVKIEVLSPQDLWFERVFLGLRCAVGVDCQILKPAQVQTLLEEQICDLHGGQLTAKDFFLADEIALWLEPPALS</sequence>
<dbReference type="SUPFAM" id="SSF102114">
    <property type="entry name" value="Radical SAM enzymes"/>
    <property type="match status" value="1"/>
</dbReference>
<dbReference type="InterPro" id="IPR058240">
    <property type="entry name" value="rSAM_sf"/>
</dbReference>
<name>A0A553V390_9HELI</name>
<evidence type="ECO:0000256" key="1">
    <source>
        <dbReference type="ARBA" id="ARBA00006100"/>
    </source>
</evidence>
<comment type="similarity">
    <text evidence="1">Belongs to the anaerobic coproporphyrinogen-III oxidase family. HemW subfamily.</text>
</comment>
<evidence type="ECO:0000313" key="4">
    <source>
        <dbReference type="EMBL" id="TSA86925.1"/>
    </source>
</evidence>
<organism evidence="4 5">
    <name type="scientific">Helicobacter mehlei</name>
    <dbReference type="NCBI Taxonomy" id="2316080"/>
    <lineage>
        <taxon>Bacteria</taxon>
        <taxon>Pseudomonadati</taxon>
        <taxon>Campylobacterota</taxon>
        <taxon>Epsilonproteobacteria</taxon>
        <taxon>Campylobacterales</taxon>
        <taxon>Helicobacteraceae</taxon>
        <taxon>Helicobacter</taxon>
    </lineage>
</organism>
<dbReference type="PANTHER" id="PTHR13932">
    <property type="entry name" value="COPROPORPHYRINIGEN III OXIDASE"/>
    <property type="match status" value="1"/>
</dbReference>
<dbReference type="SFLD" id="SFLDS00029">
    <property type="entry name" value="Radical_SAM"/>
    <property type="match status" value="1"/>
</dbReference>
<keyword evidence="2" id="KW-0411">Iron-sulfur</keyword>
<dbReference type="GO" id="GO:0006779">
    <property type="term" value="P:porphyrin-containing compound biosynthetic process"/>
    <property type="evidence" value="ECO:0007669"/>
    <property type="project" value="InterPro"/>
</dbReference>
<reference evidence="5" key="1">
    <citation type="submission" date="2019-07" db="EMBL/GenBank/DDBJ databases">
        <title>Helicobacter labacensis sp. nov., Helicobacter mehlei sp. nov. and Helicobacter vulpis sp. nov., isolated from gastric mucosa of red fox (Vulpis vulpis).</title>
        <authorList>
            <person name="Papic B."/>
        </authorList>
    </citation>
    <scope>NUCLEOTIDE SEQUENCE [LARGE SCALE GENOMIC DNA]</scope>
    <source>
        <strain evidence="5">L8b</strain>
    </source>
</reference>
<dbReference type="SMART" id="SM00729">
    <property type="entry name" value="Elp3"/>
    <property type="match status" value="1"/>
</dbReference>
<keyword evidence="2" id="KW-0349">Heme</keyword>
<dbReference type="Gene3D" id="3.80.30.20">
    <property type="entry name" value="tm_1862 like domain"/>
    <property type="match status" value="1"/>
</dbReference>